<gene>
    <name evidence="2" type="primary">SPATA5_1</name>
    <name evidence="2" type="ORF">PHYPSEUDO_000599</name>
</gene>
<dbReference type="Proteomes" id="UP000694044">
    <property type="component" value="Unassembled WGS sequence"/>
</dbReference>
<feature type="compositionally biased region" description="Polar residues" evidence="1">
    <location>
        <begin position="140"/>
        <end position="151"/>
    </location>
</feature>
<dbReference type="EMBL" id="JAGDFM010000106">
    <property type="protein sequence ID" value="KAG7386167.1"/>
    <property type="molecule type" value="Genomic_DNA"/>
</dbReference>
<protein>
    <submittedName>
        <fullName evidence="2">Spermatogenesis associated protein 5</fullName>
    </submittedName>
</protein>
<evidence type="ECO:0000313" key="2">
    <source>
        <dbReference type="EMBL" id="KAG7386167.1"/>
    </source>
</evidence>
<evidence type="ECO:0000256" key="1">
    <source>
        <dbReference type="SAM" id="MobiDB-lite"/>
    </source>
</evidence>
<sequence length="279" mass="31985">MDAQPPVFSGTLKVRACHLFWKKTPVQLTHHRQDYRHALPVLLIRRPGILGGEFRVPLDPCIHPVRLLPLAKRMASQLEFALEYGWQTKQVRLRAPDAHTYRQWLSLVRAALESGRRPLASCDYTATAQQPKQGELEGSSLASTMNSSNATVRRRVLEVEEEEEEEEDEEQVVHQHFDLARRQQAPSEFFVLHHADYQPRDTRLSSQGDAHQPNWPLSPGSSAAIGSCRYSEPQQEDVLPDRAGRRLWASLRARIDAHFDWPAITHELFLQASVFYFLL</sequence>
<accession>A0A8T1VXU3</accession>
<keyword evidence="3" id="KW-1185">Reference proteome</keyword>
<organism evidence="2 3">
    <name type="scientific">Phytophthora pseudosyringae</name>
    <dbReference type="NCBI Taxonomy" id="221518"/>
    <lineage>
        <taxon>Eukaryota</taxon>
        <taxon>Sar</taxon>
        <taxon>Stramenopiles</taxon>
        <taxon>Oomycota</taxon>
        <taxon>Peronosporomycetes</taxon>
        <taxon>Peronosporales</taxon>
        <taxon>Peronosporaceae</taxon>
        <taxon>Phytophthora</taxon>
    </lineage>
</organism>
<feature type="compositionally biased region" description="Acidic residues" evidence="1">
    <location>
        <begin position="159"/>
        <end position="170"/>
    </location>
</feature>
<reference evidence="2" key="1">
    <citation type="submission" date="2021-02" db="EMBL/GenBank/DDBJ databases">
        <authorList>
            <person name="Palmer J.M."/>
        </authorList>
    </citation>
    <scope>NUCLEOTIDE SEQUENCE</scope>
    <source>
        <strain evidence="2">SCRP734</strain>
    </source>
</reference>
<dbReference type="AlphaFoldDB" id="A0A8T1VXU3"/>
<dbReference type="OrthoDB" id="88839at2759"/>
<feature type="region of interest" description="Disordered" evidence="1">
    <location>
        <begin position="124"/>
        <end position="171"/>
    </location>
</feature>
<name>A0A8T1VXU3_9STRA</name>
<proteinExistence type="predicted"/>
<evidence type="ECO:0000313" key="3">
    <source>
        <dbReference type="Proteomes" id="UP000694044"/>
    </source>
</evidence>
<comment type="caution">
    <text evidence="2">The sequence shown here is derived from an EMBL/GenBank/DDBJ whole genome shotgun (WGS) entry which is preliminary data.</text>
</comment>